<feature type="signal peptide" evidence="1">
    <location>
        <begin position="1"/>
        <end position="20"/>
    </location>
</feature>
<dbReference type="Proteomes" id="UP000600565">
    <property type="component" value="Unassembled WGS sequence"/>
</dbReference>
<comment type="caution">
    <text evidence="3">The sequence shown here is derived from an EMBL/GenBank/DDBJ whole genome shotgun (WGS) entry which is preliminary data.</text>
</comment>
<protein>
    <submittedName>
        <fullName evidence="3">Glycerophosphodiester phosphodiesterase</fullName>
    </submittedName>
</protein>
<dbReference type="InterPro" id="IPR030395">
    <property type="entry name" value="GP_PDE_dom"/>
</dbReference>
<evidence type="ECO:0000259" key="2">
    <source>
        <dbReference type="PROSITE" id="PS51704"/>
    </source>
</evidence>
<proteinExistence type="predicted"/>
<dbReference type="Pfam" id="PF03009">
    <property type="entry name" value="GDPD"/>
    <property type="match status" value="1"/>
</dbReference>
<keyword evidence="4" id="KW-1185">Reference proteome</keyword>
<dbReference type="PANTHER" id="PTHR46211:SF1">
    <property type="entry name" value="GLYCEROPHOSPHODIESTER PHOSPHODIESTERASE, CYTOPLASMIC"/>
    <property type="match status" value="1"/>
</dbReference>
<dbReference type="SUPFAM" id="SSF51695">
    <property type="entry name" value="PLC-like phosphodiesterases"/>
    <property type="match status" value="1"/>
</dbReference>
<dbReference type="RefSeq" id="WP_191702273.1">
    <property type="nucleotide sequence ID" value="NZ_JACSPW010000001.1"/>
</dbReference>
<dbReference type="PROSITE" id="PS51704">
    <property type="entry name" value="GP_PDE"/>
    <property type="match status" value="1"/>
</dbReference>
<evidence type="ECO:0000256" key="1">
    <source>
        <dbReference type="SAM" id="SignalP"/>
    </source>
</evidence>
<feature type="chain" id="PRO_5046187085" evidence="1">
    <location>
        <begin position="21"/>
        <end position="302"/>
    </location>
</feature>
<name>A0ABR8XI64_9BACL</name>
<keyword evidence="1" id="KW-0732">Signal</keyword>
<dbReference type="Gene3D" id="3.20.20.190">
    <property type="entry name" value="Phosphatidylinositol (PI) phosphodiesterase"/>
    <property type="match status" value="1"/>
</dbReference>
<dbReference type="EMBL" id="JACSPW010000001">
    <property type="protein sequence ID" value="MBD8031628.1"/>
    <property type="molecule type" value="Genomic_DNA"/>
</dbReference>
<evidence type="ECO:0000313" key="3">
    <source>
        <dbReference type="EMBL" id="MBD8031628.1"/>
    </source>
</evidence>
<accession>A0ABR8XI64</accession>
<organism evidence="3 4">
    <name type="scientific">Solibacillus merdavium</name>
    <dbReference type="NCBI Taxonomy" id="2762218"/>
    <lineage>
        <taxon>Bacteria</taxon>
        <taxon>Bacillati</taxon>
        <taxon>Bacillota</taxon>
        <taxon>Bacilli</taxon>
        <taxon>Bacillales</taxon>
        <taxon>Caryophanaceae</taxon>
        <taxon>Solibacillus</taxon>
    </lineage>
</organism>
<dbReference type="InterPro" id="IPR017946">
    <property type="entry name" value="PLC-like_Pdiesterase_TIM-brl"/>
</dbReference>
<dbReference type="PANTHER" id="PTHR46211">
    <property type="entry name" value="GLYCEROPHOSPHORYL DIESTER PHOSPHODIESTERASE"/>
    <property type="match status" value="1"/>
</dbReference>
<evidence type="ECO:0000313" key="4">
    <source>
        <dbReference type="Proteomes" id="UP000600565"/>
    </source>
</evidence>
<reference evidence="3 4" key="1">
    <citation type="submission" date="2020-08" db="EMBL/GenBank/DDBJ databases">
        <title>A Genomic Blueprint of the Chicken Gut Microbiome.</title>
        <authorList>
            <person name="Gilroy R."/>
            <person name="Ravi A."/>
            <person name="Getino M."/>
            <person name="Pursley I."/>
            <person name="Horton D.L."/>
            <person name="Alikhan N.-F."/>
            <person name="Baker D."/>
            <person name="Gharbi K."/>
            <person name="Hall N."/>
            <person name="Watson M."/>
            <person name="Adriaenssens E.M."/>
            <person name="Foster-Nyarko E."/>
            <person name="Jarju S."/>
            <person name="Secka A."/>
            <person name="Antonio M."/>
            <person name="Oren A."/>
            <person name="Chaudhuri R."/>
            <person name="La Ragione R.M."/>
            <person name="Hildebrand F."/>
            <person name="Pallen M.J."/>
        </authorList>
    </citation>
    <scope>NUCLEOTIDE SEQUENCE [LARGE SCALE GENOMIC DNA]</scope>
    <source>
        <strain evidence="3 4">Sa1YVA6</strain>
    </source>
</reference>
<feature type="domain" description="GP-PDE" evidence="2">
    <location>
        <begin position="42"/>
        <end position="297"/>
    </location>
</feature>
<gene>
    <name evidence="3" type="ORF">H9632_01015</name>
</gene>
<sequence length="302" mass="33907">MGKKTKVALAIAAASAAAWAGTKAISKPQKRESKEALQFERPIIIAQHGGAGLAPEHSLLAFDQAKKIGVDGFTVSVRLSKDEEIIAFHDETIDRTTNGSGFVKDFTFEQLKEFNIGYNFEDLQGTFPYREQHVAAVTLRELFEAYPDKLFIVNIQDSPDTYEGSLMPSKLWRLIEELDIQYQIIVSSPYSEQIDRFNLYAQNRIALGAGEGDIKKAMTSFTSQFGHLYHPKVDLFVVPLKQGMFNFDSTRFVKFLSELNVPTIYSDIDDLVTMNRLLRQGAMGIVTNRPDVAEVLIQKISQ</sequence>